<comment type="catalytic activity">
    <reaction evidence="8">
        <text>L-seryl-[protein] + ATP = O-phospho-L-seryl-[protein] + ADP + H(+)</text>
        <dbReference type="Rhea" id="RHEA:17989"/>
        <dbReference type="Rhea" id="RHEA-COMP:9863"/>
        <dbReference type="Rhea" id="RHEA-COMP:11604"/>
        <dbReference type="ChEBI" id="CHEBI:15378"/>
        <dbReference type="ChEBI" id="CHEBI:29999"/>
        <dbReference type="ChEBI" id="CHEBI:30616"/>
        <dbReference type="ChEBI" id="CHEBI:83421"/>
        <dbReference type="ChEBI" id="CHEBI:456216"/>
        <dbReference type="EC" id="2.7.11.1"/>
    </reaction>
</comment>
<dbReference type="SUPFAM" id="SSF56112">
    <property type="entry name" value="Protein kinase-like (PK-like)"/>
    <property type="match status" value="1"/>
</dbReference>
<evidence type="ECO:0000256" key="2">
    <source>
        <dbReference type="ARBA" id="ARBA00022527"/>
    </source>
</evidence>
<keyword evidence="12" id="KW-1185">Reference proteome</keyword>
<evidence type="ECO:0000256" key="3">
    <source>
        <dbReference type="ARBA" id="ARBA00022679"/>
    </source>
</evidence>
<feature type="domain" description="Protein kinase" evidence="10">
    <location>
        <begin position="262"/>
        <end position="539"/>
    </location>
</feature>
<organism evidence="11 12">
    <name type="scientific">Starmerella bacillaris</name>
    <name type="common">Yeast</name>
    <name type="synonym">Candida zemplinina</name>
    <dbReference type="NCBI Taxonomy" id="1247836"/>
    <lineage>
        <taxon>Eukaryota</taxon>
        <taxon>Fungi</taxon>
        <taxon>Dikarya</taxon>
        <taxon>Ascomycota</taxon>
        <taxon>Saccharomycotina</taxon>
        <taxon>Dipodascomycetes</taxon>
        <taxon>Dipodascales</taxon>
        <taxon>Trichomonascaceae</taxon>
        <taxon>Starmerella</taxon>
    </lineage>
</organism>
<feature type="region of interest" description="Disordered" evidence="9">
    <location>
        <begin position="137"/>
        <end position="163"/>
    </location>
</feature>
<keyword evidence="3" id="KW-0808">Transferase</keyword>
<dbReference type="InterPro" id="IPR011009">
    <property type="entry name" value="Kinase-like_dom_sf"/>
</dbReference>
<feature type="region of interest" description="Disordered" evidence="9">
    <location>
        <begin position="552"/>
        <end position="610"/>
    </location>
</feature>
<dbReference type="PROSITE" id="PS00108">
    <property type="entry name" value="PROTEIN_KINASE_ST"/>
    <property type="match status" value="1"/>
</dbReference>
<keyword evidence="2 11" id="KW-0723">Serine/threonine-protein kinase</keyword>
<evidence type="ECO:0000256" key="5">
    <source>
        <dbReference type="ARBA" id="ARBA00022777"/>
    </source>
</evidence>
<evidence type="ECO:0000313" key="11">
    <source>
        <dbReference type="EMBL" id="GMM50282.1"/>
    </source>
</evidence>
<dbReference type="GO" id="GO:0005524">
    <property type="term" value="F:ATP binding"/>
    <property type="evidence" value="ECO:0007669"/>
    <property type="project" value="UniProtKB-KW"/>
</dbReference>
<dbReference type="AlphaFoldDB" id="A0AAV5RGE2"/>
<dbReference type="GO" id="GO:0005829">
    <property type="term" value="C:cytosol"/>
    <property type="evidence" value="ECO:0007669"/>
    <property type="project" value="TreeGrafter"/>
</dbReference>
<comment type="catalytic activity">
    <reaction evidence="7">
        <text>L-threonyl-[protein] + ATP = O-phospho-L-threonyl-[protein] + ADP + H(+)</text>
        <dbReference type="Rhea" id="RHEA:46608"/>
        <dbReference type="Rhea" id="RHEA-COMP:11060"/>
        <dbReference type="Rhea" id="RHEA-COMP:11605"/>
        <dbReference type="ChEBI" id="CHEBI:15378"/>
        <dbReference type="ChEBI" id="CHEBI:30013"/>
        <dbReference type="ChEBI" id="CHEBI:30616"/>
        <dbReference type="ChEBI" id="CHEBI:61977"/>
        <dbReference type="ChEBI" id="CHEBI:456216"/>
        <dbReference type="EC" id="2.7.11.1"/>
    </reaction>
</comment>
<evidence type="ECO:0000256" key="6">
    <source>
        <dbReference type="ARBA" id="ARBA00022840"/>
    </source>
</evidence>
<dbReference type="Pfam" id="PF00069">
    <property type="entry name" value="Pkinase"/>
    <property type="match status" value="1"/>
</dbReference>
<feature type="compositionally biased region" description="Basic and acidic residues" evidence="9">
    <location>
        <begin position="552"/>
        <end position="566"/>
    </location>
</feature>
<keyword evidence="5 11" id="KW-0418">Kinase</keyword>
<evidence type="ECO:0000256" key="8">
    <source>
        <dbReference type="ARBA" id="ARBA00048679"/>
    </source>
</evidence>
<keyword evidence="6" id="KW-0067">ATP-binding</keyword>
<dbReference type="InterPro" id="IPR000719">
    <property type="entry name" value="Prot_kinase_dom"/>
</dbReference>
<dbReference type="PANTHER" id="PTHR24343:SF137">
    <property type="entry name" value="SERINE_THREONINE-PROTEIN KINASE HRK1"/>
    <property type="match status" value="1"/>
</dbReference>
<comment type="caution">
    <text evidence="11">The sequence shown here is derived from an EMBL/GenBank/DDBJ whole genome shotgun (WGS) entry which is preliminary data.</text>
</comment>
<dbReference type="EMBL" id="BTGC01000003">
    <property type="protein sequence ID" value="GMM50282.1"/>
    <property type="molecule type" value="Genomic_DNA"/>
</dbReference>
<dbReference type="GO" id="GO:0004674">
    <property type="term" value="F:protein serine/threonine kinase activity"/>
    <property type="evidence" value="ECO:0007669"/>
    <property type="project" value="UniProtKB-KW"/>
</dbReference>
<dbReference type="Proteomes" id="UP001362899">
    <property type="component" value="Unassembled WGS sequence"/>
</dbReference>
<feature type="compositionally biased region" description="Basic and acidic residues" evidence="9">
    <location>
        <begin position="150"/>
        <end position="163"/>
    </location>
</feature>
<feature type="compositionally biased region" description="Low complexity" evidence="9">
    <location>
        <begin position="67"/>
        <end position="83"/>
    </location>
</feature>
<evidence type="ECO:0000256" key="1">
    <source>
        <dbReference type="ARBA" id="ARBA00012513"/>
    </source>
</evidence>
<evidence type="ECO:0000256" key="4">
    <source>
        <dbReference type="ARBA" id="ARBA00022741"/>
    </source>
</evidence>
<feature type="region of interest" description="Disordered" evidence="9">
    <location>
        <begin position="1"/>
        <end position="93"/>
    </location>
</feature>
<reference evidence="11 12" key="1">
    <citation type="journal article" date="2023" name="Elife">
        <title>Identification of key yeast species and microbe-microbe interactions impacting larval growth of Drosophila in the wild.</title>
        <authorList>
            <person name="Mure A."/>
            <person name="Sugiura Y."/>
            <person name="Maeda R."/>
            <person name="Honda K."/>
            <person name="Sakurai N."/>
            <person name="Takahashi Y."/>
            <person name="Watada M."/>
            <person name="Katoh T."/>
            <person name="Gotoh A."/>
            <person name="Gotoh Y."/>
            <person name="Taniguchi I."/>
            <person name="Nakamura K."/>
            <person name="Hayashi T."/>
            <person name="Katayama T."/>
            <person name="Uemura T."/>
            <person name="Hattori Y."/>
        </authorList>
    </citation>
    <scope>NUCLEOTIDE SEQUENCE [LARGE SCALE GENOMIC DNA]</scope>
    <source>
        <strain evidence="11 12">SB-73</strain>
    </source>
</reference>
<protein>
    <recommendedName>
        <fullName evidence="1">non-specific serine/threonine protein kinase</fullName>
        <ecNumber evidence="1">2.7.11.1</ecNumber>
    </recommendedName>
</protein>
<keyword evidence="4" id="KW-0547">Nucleotide-binding</keyword>
<dbReference type="PROSITE" id="PS50011">
    <property type="entry name" value="PROTEIN_KINASE_DOM"/>
    <property type="match status" value="1"/>
</dbReference>
<proteinExistence type="predicted"/>
<dbReference type="Gene3D" id="1.10.510.10">
    <property type="entry name" value="Transferase(Phosphotransferase) domain 1"/>
    <property type="match status" value="1"/>
</dbReference>
<accession>A0AAV5RGE2</accession>
<evidence type="ECO:0000256" key="7">
    <source>
        <dbReference type="ARBA" id="ARBA00047899"/>
    </source>
</evidence>
<dbReference type="EC" id="2.7.11.1" evidence="1"/>
<dbReference type="InterPro" id="IPR008271">
    <property type="entry name" value="Ser/Thr_kinase_AS"/>
</dbReference>
<evidence type="ECO:0000259" key="10">
    <source>
        <dbReference type="PROSITE" id="PS50011"/>
    </source>
</evidence>
<dbReference type="PANTHER" id="PTHR24343">
    <property type="entry name" value="SERINE/THREONINE KINASE"/>
    <property type="match status" value="1"/>
</dbReference>
<name>A0AAV5RGE2_STABA</name>
<sequence length="610" mass="67911">MKDDTPPVNNLSLHQEHIHENSTSSSPHAREAARTGSPAALRGPAIPDIKVECDPSETAATHTQHQNSVSRSAGSSASLANLSTHKSGRMSSPMGSMLELKRFFGKGRKKIEHGVAHGERRPHVEPAHQAHQVQQAHPAHSAHVTPVTSHKKEAERAERAERPTIKKHHSLGSLFGLHKHNKKHEHPHAANVTAGGLQHSVARDFGDMEHPVVLGKPPKDLDPNFVVHGPDYEADWDPFHVFGLEPNSERMPFLESGITKYGQIGRDMGSGAGGSVRMMERPSDHKVFAVKEFRKRRPNESMQKYAKTMTAEYALGAALHHKNLIETIDLIKEGDKYYEVMEFGEHDFFELVMSGELSTPQINSAFKQIMDGVSYLHSMGVAHRDIKLDNCVVDGNGVVKLIDFGSAVIFRYPASPKIHLARGILGSDPYLAPEVFERRPYQPQCADIWSCGIIYCCEYLRRFPWKLPKSEDASYRKFAENPANLDGEHPHQDNSRKITGPWRVLRLLPRDSRPIIGHILTIDVAKRATLEDIYADPWFKSIEIISVLPDKKSKSNEKDKDQEKENSSAASTHQQSLSPNLSQSQNQSQSPSPSQSQSPSHTSSHTSSQN</sequence>
<evidence type="ECO:0000313" key="12">
    <source>
        <dbReference type="Proteomes" id="UP001362899"/>
    </source>
</evidence>
<gene>
    <name evidence="11" type="ORF">DASB73_012400</name>
</gene>
<feature type="compositionally biased region" description="Low complexity" evidence="9">
    <location>
        <begin position="574"/>
        <end position="610"/>
    </location>
</feature>
<dbReference type="SMART" id="SM00220">
    <property type="entry name" value="S_TKc"/>
    <property type="match status" value="1"/>
</dbReference>
<evidence type="ECO:0000256" key="9">
    <source>
        <dbReference type="SAM" id="MobiDB-lite"/>
    </source>
</evidence>